<keyword evidence="8" id="KW-1185">Reference proteome</keyword>
<evidence type="ECO:0000256" key="2">
    <source>
        <dbReference type="ARBA" id="ARBA00006840"/>
    </source>
</evidence>
<evidence type="ECO:0000256" key="4">
    <source>
        <dbReference type="ARBA" id="ARBA00022989"/>
    </source>
</evidence>
<evidence type="ECO:0000256" key="3">
    <source>
        <dbReference type="ARBA" id="ARBA00022692"/>
    </source>
</evidence>
<keyword evidence="5 6" id="KW-0472">Membrane</keyword>
<proteinExistence type="inferred from homology"/>
<accession>A0A8J5F5J1</accession>
<reference evidence="7 8" key="1">
    <citation type="submission" date="2020-08" db="EMBL/GenBank/DDBJ databases">
        <title>Plant Genome Project.</title>
        <authorList>
            <person name="Zhang R.-G."/>
        </authorList>
    </citation>
    <scope>NUCLEOTIDE SEQUENCE [LARGE SCALE GENOMIC DNA]</scope>
    <source>
        <tissue evidence="7">Rhizome</tissue>
    </source>
</reference>
<sequence>MVRFSNVLVAIVNLIALIISFPIIGIALWFRLQPLSECERFLQFPLFALGAFLFLVSVLGFIGSCFRISIFLWVYLFLIFLLILATIIFSVFAVVITNKGVGEVVSGRGYEEYRLGDYSNWLQKNVGDGKTWKVIEGCIKDAKVCGKFDREVGKKATEFYNMNLSPMQLGCCKPPSFCGFTYVNSTNWAVTKSGLASSDIDCKSWSNEQERLCYKCSSCKAGFIATLKEGWKKIAIFNIILIVFLILMYSLGCCAFRNDKSHRPPKHYYRGAYP</sequence>
<dbReference type="InterPro" id="IPR044991">
    <property type="entry name" value="TET_plant"/>
</dbReference>
<dbReference type="Proteomes" id="UP000734854">
    <property type="component" value="Unassembled WGS sequence"/>
</dbReference>
<comment type="caution">
    <text evidence="7">The sequence shown here is derived from an EMBL/GenBank/DDBJ whole genome shotgun (WGS) entry which is preliminary data.</text>
</comment>
<dbReference type="AlphaFoldDB" id="A0A8J5F5J1"/>
<dbReference type="InterPro" id="IPR018499">
    <property type="entry name" value="Tetraspanin/Peripherin"/>
</dbReference>
<comment type="subcellular location">
    <subcellularLocation>
        <location evidence="1">Membrane</location>
        <topology evidence="1">Multi-pass membrane protein</topology>
    </subcellularLocation>
</comment>
<gene>
    <name evidence="7" type="ORF">ZIOFF_062546</name>
</gene>
<evidence type="ECO:0000313" key="7">
    <source>
        <dbReference type="EMBL" id="KAG6479087.1"/>
    </source>
</evidence>
<dbReference type="EMBL" id="JACMSC010000017">
    <property type="protein sequence ID" value="KAG6479087.1"/>
    <property type="molecule type" value="Genomic_DNA"/>
</dbReference>
<name>A0A8J5F5J1_ZINOF</name>
<feature type="transmembrane region" description="Helical" evidence="6">
    <location>
        <begin position="234"/>
        <end position="256"/>
    </location>
</feature>
<feature type="transmembrane region" description="Helical" evidence="6">
    <location>
        <begin position="70"/>
        <end position="96"/>
    </location>
</feature>
<evidence type="ECO:0000256" key="6">
    <source>
        <dbReference type="SAM" id="Phobius"/>
    </source>
</evidence>
<feature type="transmembrane region" description="Helical" evidence="6">
    <location>
        <begin position="7"/>
        <end position="30"/>
    </location>
</feature>
<keyword evidence="3 6" id="KW-0812">Transmembrane</keyword>
<dbReference type="GO" id="GO:0016020">
    <property type="term" value="C:membrane"/>
    <property type="evidence" value="ECO:0007669"/>
    <property type="project" value="UniProtKB-SubCell"/>
</dbReference>
<evidence type="ECO:0000313" key="8">
    <source>
        <dbReference type="Proteomes" id="UP000734854"/>
    </source>
</evidence>
<keyword evidence="4 6" id="KW-1133">Transmembrane helix</keyword>
<dbReference type="Pfam" id="PF00335">
    <property type="entry name" value="Tetraspanin"/>
    <property type="match status" value="1"/>
</dbReference>
<dbReference type="OrthoDB" id="777305at2759"/>
<comment type="similarity">
    <text evidence="2">Belongs to the tetraspanin (TM4SF) family.</text>
</comment>
<evidence type="ECO:0000256" key="1">
    <source>
        <dbReference type="ARBA" id="ARBA00004141"/>
    </source>
</evidence>
<evidence type="ECO:0008006" key="9">
    <source>
        <dbReference type="Google" id="ProtNLM"/>
    </source>
</evidence>
<protein>
    <recommendedName>
        <fullName evidence="9">Tetraspanin-8</fullName>
    </recommendedName>
</protein>
<dbReference type="GO" id="GO:0009734">
    <property type="term" value="P:auxin-activated signaling pathway"/>
    <property type="evidence" value="ECO:0007669"/>
    <property type="project" value="InterPro"/>
</dbReference>
<organism evidence="7 8">
    <name type="scientific">Zingiber officinale</name>
    <name type="common">Ginger</name>
    <name type="synonym">Amomum zingiber</name>
    <dbReference type="NCBI Taxonomy" id="94328"/>
    <lineage>
        <taxon>Eukaryota</taxon>
        <taxon>Viridiplantae</taxon>
        <taxon>Streptophyta</taxon>
        <taxon>Embryophyta</taxon>
        <taxon>Tracheophyta</taxon>
        <taxon>Spermatophyta</taxon>
        <taxon>Magnoliopsida</taxon>
        <taxon>Liliopsida</taxon>
        <taxon>Zingiberales</taxon>
        <taxon>Zingiberaceae</taxon>
        <taxon>Zingiber</taxon>
    </lineage>
</organism>
<dbReference type="PANTHER" id="PTHR32191">
    <property type="entry name" value="TETRASPANIN-8-RELATED"/>
    <property type="match status" value="1"/>
</dbReference>
<feature type="transmembrane region" description="Helical" evidence="6">
    <location>
        <begin position="42"/>
        <end position="63"/>
    </location>
</feature>
<evidence type="ECO:0000256" key="5">
    <source>
        <dbReference type="ARBA" id="ARBA00023136"/>
    </source>
</evidence>